<dbReference type="GO" id="GO:0000727">
    <property type="term" value="P:double-strand break repair via break-induced replication"/>
    <property type="evidence" value="ECO:0007669"/>
    <property type="project" value="TreeGrafter"/>
</dbReference>
<dbReference type="PANTHER" id="PTHR12772:SF0">
    <property type="entry name" value="DNA REPLICATION COMPLEX GINS PROTEIN PSF2"/>
    <property type="match status" value="1"/>
</dbReference>
<evidence type="ECO:0000259" key="7">
    <source>
        <dbReference type="Pfam" id="PF25005"/>
    </source>
</evidence>
<dbReference type="AlphaFoldDB" id="A0A9N9WQ35"/>
<dbReference type="Gene3D" id="3.40.5.50">
    <property type="match status" value="1"/>
</dbReference>
<dbReference type="OrthoDB" id="1938138at2759"/>
<protein>
    <recommendedName>
        <fullName evidence="5">DNA replication complex GINS protein PSF2</fullName>
    </recommendedName>
</protein>
<dbReference type="InterPro" id="IPR007257">
    <property type="entry name" value="GINS_Psf2"/>
</dbReference>
<dbReference type="Pfam" id="PF05916">
    <property type="entry name" value="Sld5"/>
    <property type="match status" value="1"/>
</dbReference>
<dbReference type="CDD" id="cd21694">
    <property type="entry name" value="GINS_B_Psf2"/>
    <property type="match status" value="1"/>
</dbReference>
<keyword evidence="9" id="KW-1185">Reference proteome</keyword>
<comment type="subcellular location">
    <subcellularLocation>
        <location evidence="1 5">Nucleus</location>
    </subcellularLocation>
</comment>
<dbReference type="InterPro" id="IPR021151">
    <property type="entry name" value="GINS_A"/>
</dbReference>
<dbReference type="InterPro" id="IPR036224">
    <property type="entry name" value="GINS_bundle-like_dom_sf"/>
</dbReference>
<dbReference type="SUPFAM" id="SSF160059">
    <property type="entry name" value="PriA/YqbF domain"/>
    <property type="match status" value="1"/>
</dbReference>
<evidence type="ECO:0000256" key="1">
    <source>
        <dbReference type="ARBA" id="ARBA00004123"/>
    </source>
</evidence>
<evidence type="ECO:0000259" key="6">
    <source>
        <dbReference type="Pfam" id="PF05916"/>
    </source>
</evidence>
<feature type="domain" description="DNA replication complex GINS protein PSF2 N-terminal" evidence="7">
    <location>
        <begin position="2"/>
        <end position="61"/>
    </location>
</feature>
<dbReference type="Gene3D" id="1.20.58.1020">
    <property type="match status" value="1"/>
</dbReference>
<reference evidence="8" key="2">
    <citation type="submission" date="2022-10" db="EMBL/GenBank/DDBJ databases">
        <authorList>
            <consortium name="ENA_rothamsted_submissions"/>
            <consortium name="culmorum"/>
            <person name="King R."/>
        </authorList>
    </citation>
    <scope>NUCLEOTIDE SEQUENCE</scope>
</reference>
<keyword evidence="3 5" id="KW-0235">DNA replication</keyword>
<comment type="subunit">
    <text evidence="5">Component of the GINS complex.</text>
</comment>
<evidence type="ECO:0000313" key="8">
    <source>
        <dbReference type="EMBL" id="CAG9801894.1"/>
    </source>
</evidence>
<dbReference type="PANTHER" id="PTHR12772">
    <property type="entry name" value="DNA REPLICATION COMPLEX GINS PROTEIN PSF2"/>
    <property type="match status" value="1"/>
</dbReference>
<dbReference type="SUPFAM" id="SSF158573">
    <property type="entry name" value="GINS helical bundle-like"/>
    <property type="match status" value="1"/>
</dbReference>
<evidence type="ECO:0000256" key="5">
    <source>
        <dbReference type="PIRNR" id="PIRNR028998"/>
    </source>
</evidence>
<dbReference type="FunFam" id="3.40.5.50:FF:000001">
    <property type="entry name" value="DNA replication complex GINS protein PSF2"/>
    <property type="match status" value="1"/>
</dbReference>
<dbReference type="GO" id="GO:0006260">
    <property type="term" value="P:DNA replication"/>
    <property type="evidence" value="ECO:0007669"/>
    <property type="project" value="UniProtKB-KW"/>
</dbReference>
<comment type="similarity">
    <text evidence="2 5">Belongs to the GINS2/PSF2 family.</text>
</comment>
<dbReference type="PIRSF" id="PIRSF028998">
    <property type="entry name" value="GINS_Psf2_subgr"/>
    <property type="match status" value="1"/>
</dbReference>
<dbReference type="Proteomes" id="UP001153620">
    <property type="component" value="Chromosome 2"/>
</dbReference>
<dbReference type="InterPro" id="IPR056784">
    <property type="entry name" value="PSF2_N"/>
</dbReference>
<organism evidence="8 9">
    <name type="scientific">Chironomus riparius</name>
    <dbReference type="NCBI Taxonomy" id="315576"/>
    <lineage>
        <taxon>Eukaryota</taxon>
        <taxon>Metazoa</taxon>
        <taxon>Ecdysozoa</taxon>
        <taxon>Arthropoda</taxon>
        <taxon>Hexapoda</taxon>
        <taxon>Insecta</taxon>
        <taxon>Pterygota</taxon>
        <taxon>Neoptera</taxon>
        <taxon>Endopterygota</taxon>
        <taxon>Diptera</taxon>
        <taxon>Nematocera</taxon>
        <taxon>Chironomoidea</taxon>
        <taxon>Chironomidae</taxon>
        <taxon>Chironominae</taxon>
        <taxon>Chironomus</taxon>
    </lineage>
</organism>
<keyword evidence="4 5" id="KW-0539">Nucleus</keyword>
<dbReference type="GO" id="GO:0071162">
    <property type="term" value="C:CMG complex"/>
    <property type="evidence" value="ECO:0007669"/>
    <property type="project" value="UniProtKB-ARBA"/>
</dbReference>
<sequence>MDPEELEFVGESVSIGIIPNFNFDAIHLIAGTVGPFKAGLPLHIPLWLAIHLRKQQKCRIVPPNWMDRDILEDKKEEEKRVPNFTSMPCDQYMIVSKLIFSHASEDVPSIEEIKTFIKDIYDIRQAKLRTAIDSFFIGKKQLDGATQVSFTNLTMFEIHTVRSFLPYASDLIARLERVCQQHTSNANDTVHSNSFFTSSSSGY</sequence>
<dbReference type="CDD" id="cd11712">
    <property type="entry name" value="GINS_A_psf2"/>
    <property type="match status" value="1"/>
</dbReference>
<feature type="domain" description="GINS subunit" evidence="6">
    <location>
        <begin position="65"/>
        <end position="171"/>
    </location>
</feature>
<evidence type="ECO:0000256" key="4">
    <source>
        <dbReference type="ARBA" id="ARBA00023242"/>
    </source>
</evidence>
<proteinExistence type="inferred from homology"/>
<reference evidence="8" key="1">
    <citation type="submission" date="2022-01" db="EMBL/GenBank/DDBJ databases">
        <authorList>
            <person name="King R."/>
        </authorList>
    </citation>
    <scope>NUCLEOTIDE SEQUENCE</scope>
</reference>
<gene>
    <name evidence="8" type="ORF">CHIRRI_LOCUS4814</name>
</gene>
<evidence type="ECO:0000256" key="2">
    <source>
        <dbReference type="ARBA" id="ARBA00010565"/>
    </source>
</evidence>
<dbReference type="EMBL" id="OU895878">
    <property type="protein sequence ID" value="CAG9801894.1"/>
    <property type="molecule type" value="Genomic_DNA"/>
</dbReference>
<name>A0A9N9WQ35_9DIPT</name>
<evidence type="ECO:0000313" key="9">
    <source>
        <dbReference type="Proteomes" id="UP001153620"/>
    </source>
</evidence>
<dbReference type="Pfam" id="PF25005">
    <property type="entry name" value="PSF2_N"/>
    <property type="match status" value="1"/>
</dbReference>
<accession>A0A9N9WQ35</accession>
<dbReference type="GO" id="GO:0000811">
    <property type="term" value="C:GINS complex"/>
    <property type="evidence" value="ECO:0007669"/>
    <property type="project" value="TreeGrafter"/>
</dbReference>
<dbReference type="FunFam" id="1.20.58.1020:FF:000001">
    <property type="entry name" value="DNA replication complex GINS protein PSF2"/>
    <property type="match status" value="1"/>
</dbReference>
<evidence type="ECO:0000256" key="3">
    <source>
        <dbReference type="ARBA" id="ARBA00022705"/>
    </source>
</evidence>